<keyword evidence="3" id="KW-1185">Reference proteome</keyword>
<feature type="domain" description="Reverse transcriptase" evidence="1">
    <location>
        <begin position="20"/>
        <end position="288"/>
    </location>
</feature>
<dbReference type="InterPro" id="IPR043502">
    <property type="entry name" value="DNA/RNA_pol_sf"/>
</dbReference>
<dbReference type="Proteomes" id="UP001154078">
    <property type="component" value="Chromosome 6"/>
</dbReference>
<dbReference type="PANTHER" id="PTHR36688:SF1">
    <property type="entry name" value="ENDONUCLEASE_EXONUCLEASE_PHOSPHATASE DOMAIN-CONTAINING PROTEIN"/>
    <property type="match status" value="1"/>
</dbReference>
<gene>
    <name evidence="2" type="ORF">MELIAE_LOCUS8934</name>
</gene>
<evidence type="ECO:0000259" key="1">
    <source>
        <dbReference type="PROSITE" id="PS50878"/>
    </source>
</evidence>
<dbReference type="OrthoDB" id="6775891at2759"/>
<sequence>MLKNMAPEGFFFLLKFFNDLLSGREAVPTSWSEIVIFPLLKPDKDPNLYNSYRPIALTSCIKKVFEHLIKNRFQWWIKNKDLLPDNQFGFRGGRSTIDCVSIFVSAIQTGFMQRSATRALFLDIESAYDRVLPDILYNDLIEMGIPQFLASLIFNLTQEKHFIMRHSGVEISRLSRLGLPQGSVLSPVLFNVYVRKIEDALPIGVRFLQYANDIVLFSTHKDQNLLEYRLSRAIESVYSWLSERGLSLNPGKCRDMIFAKRIPLFNSISLQGAPIPSVNTNKFLGIILDSKLLWNAHVPDMSSKCTKYLNILKSLTGVRWGGDPKTLLYIYRALIRSRIDYGLILINYFTLKNESRFNKIQFQALRVCLGAMRSSPTNALQIEACEPPLRFRKHFLTDKFLLKNFSISNNPVIYHIEILRTSIYARGASAEKNDLVLAMNNLADVRCRISVKNKLPIYSSDYFKCKIKIPHCFDLGIPRDPRLKTFNNSIFKEVTKKKWPDFTHIFTDGSVVPSVSTSYGVYSENLQINFSCNIQ</sequence>
<dbReference type="InterPro" id="IPR052560">
    <property type="entry name" value="RdDP_mobile_element"/>
</dbReference>
<organism evidence="2 3">
    <name type="scientific">Brassicogethes aeneus</name>
    <name type="common">Rape pollen beetle</name>
    <name type="synonym">Meligethes aeneus</name>
    <dbReference type="NCBI Taxonomy" id="1431903"/>
    <lineage>
        <taxon>Eukaryota</taxon>
        <taxon>Metazoa</taxon>
        <taxon>Ecdysozoa</taxon>
        <taxon>Arthropoda</taxon>
        <taxon>Hexapoda</taxon>
        <taxon>Insecta</taxon>
        <taxon>Pterygota</taxon>
        <taxon>Neoptera</taxon>
        <taxon>Endopterygota</taxon>
        <taxon>Coleoptera</taxon>
        <taxon>Polyphaga</taxon>
        <taxon>Cucujiformia</taxon>
        <taxon>Nitidulidae</taxon>
        <taxon>Meligethinae</taxon>
        <taxon>Brassicogethes</taxon>
    </lineage>
</organism>
<dbReference type="SUPFAM" id="SSF56672">
    <property type="entry name" value="DNA/RNA polymerases"/>
    <property type="match status" value="1"/>
</dbReference>
<dbReference type="GO" id="GO:0071897">
    <property type="term" value="P:DNA biosynthetic process"/>
    <property type="evidence" value="ECO:0007669"/>
    <property type="project" value="UniProtKB-ARBA"/>
</dbReference>
<accession>A0A9P0B822</accession>
<dbReference type="PROSITE" id="PS50878">
    <property type="entry name" value="RT_POL"/>
    <property type="match status" value="1"/>
</dbReference>
<evidence type="ECO:0000313" key="3">
    <source>
        <dbReference type="Proteomes" id="UP001154078"/>
    </source>
</evidence>
<dbReference type="EMBL" id="OV121137">
    <property type="protein sequence ID" value="CAH0558656.1"/>
    <property type="molecule type" value="Genomic_DNA"/>
</dbReference>
<dbReference type="InterPro" id="IPR000477">
    <property type="entry name" value="RT_dom"/>
</dbReference>
<proteinExistence type="predicted"/>
<dbReference type="AlphaFoldDB" id="A0A9P0B822"/>
<protein>
    <recommendedName>
        <fullName evidence="1">Reverse transcriptase domain-containing protein</fullName>
    </recommendedName>
</protein>
<dbReference type="CDD" id="cd01650">
    <property type="entry name" value="RT_nLTR_like"/>
    <property type="match status" value="1"/>
</dbReference>
<reference evidence="2" key="1">
    <citation type="submission" date="2021-12" db="EMBL/GenBank/DDBJ databases">
        <authorList>
            <person name="King R."/>
        </authorList>
    </citation>
    <scope>NUCLEOTIDE SEQUENCE</scope>
</reference>
<dbReference type="Pfam" id="PF00078">
    <property type="entry name" value="RVT_1"/>
    <property type="match status" value="1"/>
</dbReference>
<dbReference type="Gene3D" id="3.30.70.270">
    <property type="match status" value="1"/>
</dbReference>
<name>A0A9P0B822_BRAAE</name>
<dbReference type="PANTHER" id="PTHR36688">
    <property type="entry name" value="ENDO/EXONUCLEASE/PHOSPHATASE DOMAIN-CONTAINING PROTEIN"/>
    <property type="match status" value="1"/>
</dbReference>
<dbReference type="InterPro" id="IPR043128">
    <property type="entry name" value="Rev_trsase/Diguanyl_cyclase"/>
</dbReference>
<evidence type="ECO:0000313" key="2">
    <source>
        <dbReference type="EMBL" id="CAH0558656.1"/>
    </source>
</evidence>